<dbReference type="Pfam" id="PF18998">
    <property type="entry name" value="Flg_new_2"/>
    <property type="match status" value="2"/>
</dbReference>
<dbReference type="InterPro" id="IPR011493">
    <property type="entry name" value="GLUG"/>
</dbReference>
<gene>
    <name evidence="4" type="ORF">HMPREF1536_01183</name>
</gene>
<dbReference type="STRING" id="1203610.HMPREF1536_01183"/>
<reference evidence="4 5" key="1">
    <citation type="submission" date="2013-04" db="EMBL/GenBank/DDBJ databases">
        <title>The Genome Sequence of Parabacteroides gordonii DSM 23371.</title>
        <authorList>
            <consortium name="The Broad Institute Genomics Platform"/>
            <person name="Earl A."/>
            <person name="Ward D."/>
            <person name="Feldgarden M."/>
            <person name="Gevers D."/>
            <person name="Martens E."/>
            <person name="Sakamoto M."/>
            <person name="Benno Y."/>
            <person name="Suzuki N."/>
            <person name="Matsunaga N."/>
            <person name="Koshihara K."/>
            <person name="Seki M."/>
            <person name="Komiya H."/>
            <person name="Walker B."/>
            <person name="Young S."/>
            <person name="Zeng Q."/>
            <person name="Gargeya S."/>
            <person name="Fitzgerald M."/>
            <person name="Haas B."/>
            <person name="Abouelleil A."/>
            <person name="Allen A.W."/>
            <person name="Alvarado L."/>
            <person name="Arachchi H.M."/>
            <person name="Berlin A.M."/>
            <person name="Chapman S.B."/>
            <person name="Gainer-Dewar J."/>
            <person name="Goldberg J."/>
            <person name="Griggs A."/>
            <person name="Gujja S."/>
            <person name="Hansen M."/>
            <person name="Howarth C."/>
            <person name="Imamovic A."/>
            <person name="Ireland A."/>
            <person name="Larimer J."/>
            <person name="McCowan C."/>
            <person name="Murphy C."/>
            <person name="Pearson M."/>
            <person name="Poon T.W."/>
            <person name="Priest M."/>
            <person name="Roberts A."/>
            <person name="Saif S."/>
            <person name="Shea T."/>
            <person name="Sisk P."/>
            <person name="Sykes S."/>
            <person name="Wortman J."/>
            <person name="Nusbaum C."/>
            <person name="Birren B."/>
        </authorList>
    </citation>
    <scope>NUCLEOTIDE SEQUENCE [LARGE SCALE GENOMIC DNA]</scope>
    <source>
        <strain evidence="4 5">MS-1</strain>
    </source>
</reference>
<feature type="domain" description="Bacterial repeat" evidence="3">
    <location>
        <begin position="877"/>
        <end position="956"/>
    </location>
</feature>
<evidence type="ECO:0000259" key="2">
    <source>
        <dbReference type="Pfam" id="PF07581"/>
    </source>
</evidence>
<dbReference type="EMBL" id="AQHW01000009">
    <property type="protein sequence ID" value="KKB58308.1"/>
    <property type="molecule type" value="Genomic_DNA"/>
</dbReference>
<dbReference type="PATRIC" id="fig|1203610.3.peg.1206"/>
<dbReference type="Pfam" id="PF07581">
    <property type="entry name" value="Glug"/>
    <property type="match status" value="2"/>
</dbReference>
<proteinExistence type="predicted"/>
<feature type="domain" description="Bacterial repeat" evidence="3">
    <location>
        <begin position="795"/>
        <end position="873"/>
    </location>
</feature>
<feature type="signal peptide" evidence="1">
    <location>
        <begin position="1"/>
        <end position="27"/>
    </location>
</feature>
<comment type="caution">
    <text evidence="4">The sequence shown here is derived from an EMBL/GenBank/DDBJ whole genome shotgun (WGS) entry which is preliminary data.</text>
</comment>
<evidence type="ECO:0000313" key="4">
    <source>
        <dbReference type="EMBL" id="KKB58308.1"/>
    </source>
</evidence>
<dbReference type="HOGENOM" id="CLU_011928_0_0_10"/>
<dbReference type="Proteomes" id="UP000033035">
    <property type="component" value="Unassembled WGS sequence"/>
</dbReference>
<accession>A0A0F5JKJ4</accession>
<feature type="chain" id="PRO_5002490525" description="GLUG domain-containing protein" evidence="1">
    <location>
        <begin position="28"/>
        <end position="1129"/>
    </location>
</feature>
<dbReference type="InterPro" id="IPR044060">
    <property type="entry name" value="Bacterial_rp_domain"/>
</dbReference>
<name>A0A0F5JKJ4_9BACT</name>
<feature type="domain" description="GLUG" evidence="2">
    <location>
        <begin position="253"/>
        <end position="281"/>
    </location>
</feature>
<keyword evidence="5" id="KW-1185">Reference proteome</keyword>
<evidence type="ECO:0008006" key="6">
    <source>
        <dbReference type="Google" id="ProtNLM"/>
    </source>
</evidence>
<keyword evidence="1" id="KW-0732">Signal</keyword>
<protein>
    <recommendedName>
        <fullName evidence="6">GLUG domain-containing protein</fullName>
    </recommendedName>
</protein>
<dbReference type="Gene3D" id="2.160.20.110">
    <property type="match status" value="2"/>
</dbReference>
<sequence length="1129" mass="119354">MNTKITLVTSRLLYMLVFLIISHVAKAQADVWDGLTATEPAGWTAGDAAVNISSAAELAWVAQMVNEDRQTGNTASDKMFISCTLTLTTDIDLAGHEWTPIGIGLSNTDLYSIKKNCFRGTFDGQNHTISNLKIRGTHTFAGLFGIIGDASFPTPGNGGLVKNLHIENADIELTTPTGTGYSYVGALAGLKGGDVMDGCSATGKIVTGEKVYAGGLVGMNYGGYGTCSIITNCYASVDVTAGSGVVDTYTYKSYIGGFVGQNGTTSGGHPIIYNCYSTGNVKGGDYAYIGGFVGQSVFSSNDYEANDVHSCYSLGTVEGGSTDTKVGGFAGNAGTRSTLLNCYWNQDAYAKGTGNDAERTTENLLPVPADVSKNNFLVQRMNQGAYNYSTTKGTTQTLLLKKYAWELFPGSEHPTLTQTELTAAIDLIGTTNADPYEIASPAALKTFANVVNAGNDFDGKFVKLTADVDLDSEEWTPIGNSDSNPFKGTFDGNGYQVQNLYINKISGESITSGLFGWLNSGTIQNLGVVISEKGVTMKVTNSGVGDSQLGGIVGLGQKATLKNCYVTGGAISGNAIGSASYLGGVVGSWKTESWFTATISNCYSTVDIYNGEETKGLHSVSGGIVGYMDNYDGNAGIANCFSSGIISAKDPSDTGGAGGILGYAVRYGSNSMSIKNSLALNYKLITKDGDVACFVGRILGESPDNGAVSFNFQDNHAYDNIVWDDLTNSTSNPITGSNAADKNGAGWDWRNNDPIPASILDNTSNWETGVLPVMPKLKTTTGVLMADQPDVSIPYPLEFAATTHGAVRAKYYKTYAGAGTQVELVITPDQNSLLGSLTYQPEGENAVAITENAGHYYFTMPGKKTTIAAVFNVKSDITIASVTNGAISIEGNKTEALDGDKITFTATPANGYKLSGLPTVTKAGGGNVTVNSEGNNKYSFDMPDDAVTIAATFSKDNPDPQPPVTPDPEPTVYYTVALPSVEGATTDPVAGEYEVEAWGSFRFYLTLDKGYDQSEPIITTDRGEAITPRSSDGAYIVKYVRQPVEIRIDGVVKNPDPVANETIAADGIGVRTADGCLYISVTTEVRAAVYNFNGRLLKQARILPGETRWQFPSGAYIVEVDGKRYKVML</sequence>
<dbReference type="RefSeq" id="WP_028727746.1">
    <property type="nucleotide sequence ID" value="NZ_AUAE01000018.1"/>
</dbReference>
<feature type="domain" description="GLUG" evidence="2">
    <location>
        <begin position="212"/>
        <end position="240"/>
    </location>
</feature>
<organism evidence="4 5">
    <name type="scientific">Parabacteroides gordonii MS-1 = DSM 23371</name>
    <dbReference type="NCBI Taxonomy" id="1203610"/>
    <lineage>
        <taxon>Bacteria</taxon>
        <taxon>Pseudomonadati</taxon>
        <taxon>Bacteroidota</taxon>
        <taxon>Bacteroidia</taxon>
        <taxon>Bacteroidales</taxon>
        <taxon>Tannerellaceae</taxon>
        <taxon>Parabacteroides</taxon>
    </lineage>
</organism>
<evidence type="ECO:0000256" key="1">
    <source>
        <dbReference type="SAM" id="SignalP"/>
    </source>
</evidence>
<dbReference type="AlphaFoldDB" id="A0A0F5JKJ4"/>
<evidence type="ECO:0000259" key="3">
    <source>
        <dbReference type="Pfam" id="PF18998"/>
    </source>
</evidence>
<evidence type="ECO:0000313" key="5">
    <source>
        <dbReference type="Proteomes" id="UP000033035"/>
    </source>
</evidence>